<protein>
    <submittedName>
        <fullName evidence="1">Uncharacterized protein</fullName>
    </submittedName>
</protein>
<evidence type="ECO:0000313" key="1">
    <source>
        <dbReference type="EMBL" id="KAH7860979.1"/>
    </source>
</evidence>
<sequence>MVSLKASNIVKPAGPTPTGLMYLSEFDQVIAMTHAPTVYFYGPNSDYLLLNPIEILKNSLSKALTIFYPLAGRLQWTERGRLELNCSSMGALFLETESEATINDFGDFIPTVETRALIPSVDYDKPINEIPLLLVQVTKFSCGGISLGLGISHVIADGRCASHFVSEWARIARGEKPENLPFLDRTILNLEEEEEDLTPPRFDHSEFGTRPILTGRLNHLEEQKKETVVVMLKLSKKQIEMLKDEANEFPSVGNSSKPFTRYEVVTAHMWRCASKARLHDSEQLTSVRIGVDFSNRMVPPMPNGYFGNAVTTMTPIATSGELLSKPLGYGCSKIREAIEKVTDVYVRSLLAYLKREEDLSKFRHSHVVGSTQGAFLGNPNLAITSWIRLPLFGVDFGWGKEIYMGPGAIGYDGKSFIFPSRDEDGSFDVPFRLQVEHMDAFKKFFYEHI</sequence>
<reference evidence="1 2" key="1">
    <citation type="journal article" date="2021" name="Hortic Res">
        <title>High-quality reference genome and annotation aids understanding of berry development for evergreen blueberry (Vaccinium darrowii).</title>
        <authorList>
            <person name="Yu J."/>
            <person name="Hulse-Kemp A.M."/>
            <person name="Babiker E."/>
            <person name="Staton M."/>
        </authorList>
    </citation>
    <scope>NUCLEOTIDE SEQUENCE [LARGE SCALE GENOMIC DNA]</scope>
    <source>
        <strain evidence="2">cv. NJ 8807/NJ 8810</strain>
        <tissue evidence="1">Young leaf</tissue>
    </source>
</reference>
<gene>
    <name evidence="1" type="ORF">Vadar_020190</name>
</gene>
<organism evidence="1 2">
    <name type="scientific">Vaccinium darrowii</name>
    <dbReference type="NCBI Taxonomy" id="229202"/>
    <lineage>
        <taxon>Eukaryota</taxon>
        <taxon>Viridiplantae</taxon>
        <taxon>Streptophyta</taxon>
        <taxon>Embryophyta</taxon>
        <taxon>Tracheophyta</taxon>
        <taxon>Spermatophyta</taxon>
        <taxon>Magnoliopsida</taxon>
        <taxon>eudicotyledons</taxon>
        <taxon>Gunneridae</taxon>
        <taxon>Pentapetalae</taxon>
        <taxon>asterids</taxon>
        <taxon>Ericales</taxon>
        <taxon>Ericaceae</taxon>
        <taxon>Vaccinioideae</taxon>
        <taxon>Vaccinieae</taxon>
        <taxon>Vaccinium</taxon>
    </lineage>
</organism>
<keyword evidence="2" id="KW-1185">Reference proteome</keyword>
<accession>A0ACB7Z526</accession>
<proteinExistence type="predicted"/>
<dbReference type="Proteomes" id="UP000828048">
    <property type="component" value="Chromosome 4"/>
</dbReference>
<evidence type="ECO:0000313" key="2">
    <source>
        <dbReference type="Proteomes" id="UP000828048"/>
    </source>
</evidence>
<comment type="caution">
    <text evidence="1">The sequence shown here is derived from an EMBL/GenBank/DDBJ whole genome shotgun (WGS) entry which is preliminary data.</text>
</comment>
<name>A0ACB7Z526_9ERIC</name>
<dbReference type="EMBL" id="CM037154">
    <property type="protein sequence ID" value="KAH7860979.1"/>
    <property type="molecule type" value="Genomic_DNA"/>
</dbReference>